<proteinExistence type="inferred from homology"/>
<evidence type="ECO:0000256" key="11">
    <source>
        <dbReference type="PROSITE-ProRule" id="PRU01360"/>
    </source>
</evidence>
<protein>
    <submittedName>
        <fullName evidence="16">TonB-dependent receptor</fullName>
    </submittedName>
</protein>
<keyword evidence="6" id="KW-0408">Iron</keyword>
<keyword evidence="2 11" id="KW-0813">Transport</keyword>
<keyword evidence="3 11" id="KW-1134">Transmembrane beta strand</keyword>
<evidence type="ECO:0000256" key="6">
    <source>
        <dbReference type="ARBA" id="ARBA00023004"/>
    </source>
</evidence>
<comment type="caution">
    <text evidence="16">The sequence shown here is derived from an EMBL/GenBank/DDBJ whole genome shotgun (WGS) entry which is preliminary data.</text>
</comment>
<feature type="domain" description="TonB-dependent receptor-like beta-barrel" evidence="14">
    <location>
        <begin position="243"/>
        <end position="708"/>
    </location>
</feature>
<evidence type="ECO:0000313" key="16">
    <source>
        <dbReference type="EMBL" id="MCQ8279146.1"/>
    </source>
</evidence>
<evidence type="ECO:0000256" key="8">
    <source>
        <dbReference type="ARBA" id="ARBA00023077"/>
    </source>
</evidence>
<dbReference type="Proteomes" id="UP001524587">
    <property type="component" value="Unassembled WGS sequence"/>
</dbReference>
<evidence type="ECO:0000256" key="2">
    <source>
        <dbReference type="ARBA" id="ARBA00022448"/>
    </source>
</evidence>
<keyword evidence="16" id="KW-0675">Receptor</keyword>
<dbReference type="PANTHER" id="PTHR32552:SF81">
    <property type="entry name" value="TONB-DEPENDENT OUTER MEMBRANE RECEPTOR"/>
    <property type="match status" value="1"/>
</dbReference>
<keyword evidence="4" id="KW-0410">Iron transport</keyword>
<keyword evidence="8 12" id="KW-0798">TonB box</keyword>
<dbReference type="PROSITE" id="PS52016">
    <property type="entry name" value="TONB_DEPENDENT_REC_3"/>
    <property type="match status" value="1"/>
</dbReference>
<keyword evidence="9 11" id="KW-0472">Membrane</keyword>
<dbReference type="RefSeq" id="WP_422864634.1">
    <property type="nucleotide sequence ID" value="NZ_JAMSKV010000010.1"/>
</dbReference>
<dbReference type="Gene3D" id="2.40.170.20">
    <property type="entry name" value="TonB-dependent receptor, beta-barrel domain"/>
    <property type="match status" value="1"/>
</dbReference>
<dbReference type="Pfam" id="PF00593">
    <property type="entry name" value="TonB_dep_Rec_b-barrel"/>
    <property type="match status" value="1"/>
</dbReference>
<keyword evidence="13" id="KW-0732">Signal</keyword>
<feature type="chain" id="PRO_5045524203" evidence="13">
    <location>
        <begin position="27"/>
        <end position="746"/>
    </location>
</feature>
<dbReference type="InterPro" id="IPR000531">
    <property type="entry name" value="Beta-barrel_TonB"/>
</dbReference>
<evidence type="ECO:0000259" key="15">
    <source>
        <dbReference type="Pfam" id="PF07715"/>
    </source>
</evidence>
<evidence type="ECO:0000256" key="12">
    <source>
        <dbReference type="RuleBase" id="RU003357"/>
    </source>
</evidence>
<dbReference type="InterPro" id="IPR012910">
    <property type="entry name" value="Plug_dom"/>
</dbReference>
<organism evidence="16 17">
    <name type="scientific">Endosaccharibacter trunci</name>
    <dbReference type="NCBI Taxonomy" id="2812733"/>
    <lineage>
        <taxon>Bacteria</taxon>
        <taxon>Pseudomonadati</taxon>
        <taxon>Pseudomonadota</taxon>
        <taxon>Alphaproteobacteria</taxon>
        <taxon>Acetobacterales</taxon>
        <taxon>Acetobacteraceae</taxon>
        <taxon>Endosaccharibacter</taxon>
    </lineage>
</organism>
<keyword evidence="10 11" id="KW-0998">Cell outer membrane</keyword>
<keyword evidence="17" id="KW-1185">Reference proteome</keyword>
<evidence type="ECO:0000313" key="17">
    <source>
        <dbReference type="Proteomes" id="UP001524587"/>
    </source>
</evidence>
<keyword evidence="7" id="KW-0406">Ion transport</keyword>
<accession>A0ABT1W8C5</accession>
<dbReference type="SUPFAM" id="SSF56935">
    <property type="entry name" value="Porins"/>
    <property type="match status" value="1"/>
</dbReference>
<evidence type="ECO:0000256" key="10">
    <source>
        <dbReference type="ARBA" id="ARBA00023237"/>
    </source>
</evidence>
<evidence type="ECO:0000256" key="13">
    <source>
        <dbReference type="SAM" id="SignalP"/>
    </source>
</evidence>
<evidence type="ECO:0000259" key="14">
    <source>
        <dbReference type="Pfam" id="PF00593"/>
    </source>
</evidence>
<evidence type="ECO:0000256" key="1">
    <source>
        <dbReference type="ARBA" id="ARBA00004571"/>
    </source>
</evidence>
<keyword evidence="5 11" id="KW-0812">Transmembrane</keyword>
<evidence type="ECO:0000256" key="3">
    <source>
        <dbReference type="ARBA" id="ARBA00022452"/>
    </source>
</evidence>
<dbReference type="EMBL" id="JAMSKV010000010">
    <property type="protein sequence ID" value="MCQ8279146.1"/>
    <property type="molecule type" value="Genomic_DNA"/>
</dbReference>
<gene>
    <name evidence="16" type="ORF">NFI95_11900</name>
</gene>
<feature type="signal peptide" evidence="13">
    <location>
        <begin position="1"/>
        <end position="26"/>
    </location>
</feature>
<dbReference type="InterPro" id="IPR036942">
    <property type="entry name" value="Beta-barrel_TonB_sf"/>
</dbReference>
<evidence type="ECO:0000256" key="4">
    <source>
        <dbReference type="ARBA" id="ARBA00022496"/>
    </source>
</evidence>
<evidence type="ECO:0000256" key="7">
    <source>
        <dbReference type="ARBA" id="ARBA00023065"/>
    </source>
</evidence>
<evidence type="ECO:0000256" key="5">
    <source>
        <dbReference type="ARBA" id="ARBA00022692"/>
    </source>
</evidence>
<evidence type="ECO:0000256" key="9">
    <source>
        <dbReference type="ARBA" id="ARBA00023136"/>
    </source>
</evidence>
<dbReference type="InterPro" id="IPR039426">
    <property type="entry name" value="TonB-dep_rcpt-like"/>
</dbReference>
<comment type="subcellular location">
    <subcellularLocation>
        <location evidence="1 11">Cell outer membrane</location>
        <topology evidence="1 11">Multi-pass membrane protein</topology>
    </subcellularLocation>
</comment>
<sequence length="746" mass="79943">MRGLRSPAFLGGVSVLALLSAIDAHAAVPAADAGETVTVTARRRAEPLQKTPVAVTVITAKQAATTNTFDLQGILAAVPSADFRTNSSSKDRTVFVRGIGTISTSPGVEPSVSTVIDGVVMARSGQATQDLIDLQQVEVLRGPQGTLFGKNATAGAVNITTAAPTSAFHAYTDASYFSGNEYRLAAGVSGTLVENRLVANLGVLVGGFDGNVDNTTLGRQMNGYAHQGFRSKILWTPNSETRVTLGLDFLHENDPVPNGIFVSSGQIAYPTGVFTNNVALARALASEGIVPSRNNDTVANNLDSRSRDQEGGVSVTAERKLGGGATLTSITAYRRWQNTQDQDYDQLASAFAGLPQIADHGALDLSQESQELRFQSGKGGWIDYTGGLFYLHTDDDESYDRAYGAVTGQTANGHAVFNTSTNNAAAFAEGNVNFTPNFRAILGARVIYQDVGYDFSRRSSSAVAVTGIRPGFASSGFTDDIGYVDRIGLQYDVSPNAHAYFTYSRGYQGPAYNVFFNMQQSDTAALKPETNNSFEIGLKTQALHRRITANFAAFIEDFSNYQANFTDQIAGGLVTRLINAGSVATKGVESDLSFRVDRHLTLGANIAYTYAAIDDFACPSGAPTSCNVNGERLPFAPRWKAHLSADYTRPLAQRYQISGGSTYDWQSSTQFSLAQTPGTVQGAYGIWNLYVALANLDARWRITGILRNVLDTHYSAYRALGNLGGTVSWLGRDYGRYGGFTLHKDF</sequence>
<dbReference type="Pfam" id="PF07715">
    <property type="entry name" value="Plug"/>
    <property type="match status" value="1"/>
</dbReference>
<name>A0ABT1W8C5_9PROT</name>
<comment type="similarity">
    <text evidence="11 12">Belongs to the TonB-dependent receptor family.</text>
</comment>
<reference evidence="16 17" key="1">
    <citation type="submission" date="2022-06" db="EMBL/GenBank/DDBJ databases">
        <title>Endosaccharibacter gen. nov., sp. nov., endophytic bacteria isolated from sugarcane.</title>
        <authorList>
            <person name="Pitiwittayakul N."/>
            <person name="Yukphan P."/>
            <person name="Charoenyingcharoen P."/>
            <person name="Tanasupawat S."/>
        </authorList>
    </citation>
    <scope>NUCLEOTIDE SEQUENCE [LARGE SCALE GENOMIC DNA]</scope>
    <source>
        <strain evidence="16 17">KSS8</strain>
    </source>
</reference>
<feature type="domain" description="TonB-dependent receptor plug" evidence="15">
    <location>
        <begin position="48"/>
        <end position="156"/>
    </location>
</feature>
<dbReference type="PANTHER" id="PTHR32552">
    <property type="entry name" value="FERRICHROME IRON RECEPTOR-RELATED"/>
    <property type="match status" value="1"/>
</dbReference>